<dbReference type="RefSeq" id="WP_108996158.1">
    <property type="nucleotide sequence ID" value="NZ_BDQX01000458.1"/>
</dbReference>
<feature type="transmembrane region" description="Helical" evidence="1">
    <location>
        <begin position="187"/>
        <end position="204"/>
    </location>
</feature>
<organism evidence="2 3">
    <name type="scientific">Paenibacillus agaridevorans</name>
    <dbReference type="NCBI Taxonomy" id="171404"/>
    <lineage>
        <taxon>Bacteria</taxon>
        <taxon>Bacillati</taxon>
        <taxon>Bacillota</taxon>
        <taxon>Bacilli</taxon>
        <taxon>Bacillales</taxon>
        <taxon>Paenibacillaceae</taxon>
        <taxon>Paenibacillus</taxon>
    </lineage>
</organism>
<keyword evidence="3" id="KW-1185">Reference proteome</keyword>
<feature type="transmembrane region" description="Helical" evidence="1">
    <location>
        <begin position="54"/>
        <end position="76"/>
    </location>
</feature>
<keyword evidence="1" id="KW-1133">Transmembrane helix</keyword>
<feature type="transmembrane region" description="Helical" evidence="1">
    <location>
        <begin position="148"/>
        <end position="167"/>
    </location>
</feature>
<evidence type="ECO:0000313" key="2">
    <source>
        <dbReference type="EMBL" id="GBG12006.1"/>
    </source>
</evidence>
<dbReference type="Pfam" id="PF07187">
    <property type="entry name" value="DUF1405"/>
    <property type="match status" value="1"/>
</dbReference>
<dbReference type="PANTHER" id="PTHR40042:SF1">
    <property type="entry name" value="DUF1405 DOMAIN-CONTAINING PROTEIN"/>
    <property type="match status" value="1"/>
</dbReference>
<comment type="caution">
    <text evidence="2">The sequence shown here is derived from an EMBL/GenBank/DDBJ whole genome shotgun (WGS) entry which is preliminary data.</text>
</comment>
<dbReference type="EMBL" id="BDQX01000458">
    <property type="protein sequence ID" value="GBG12006.1"/>
    <property type="molecule type" value="Genomic_DNA"/>
</dbReference>
<proteinExistence type="predicted"/>
<name>A0A2R5EZ69_9BACL</name>
<evidence type="ECO:0008006" key="4">
    <source>
        <dbReference type="Google" id="ProtNLM"/>
    </source>
</evidence>
<gene>
    <name evidence="2" type="ORF">PAT3040_06866</name>
</gene>
<reference evidence="2 3" key="1">
    <citation type="submission" date="2017-08" db="EMBL/GenBank/DDBJ databases">
        <title>Substantial Increase in Enzyme Production by Combined Drug-Resistance Mutations in Paenibacillus agaridevorans.</title>
        <authorList>
            <person name="Tanaka Y."/>
            <person name="Funane K."/>
            <person name="Hosaka T."/>
            <person name="Shiwa Y."/>
            <person name="Fujita N."/>
            <person name="Miyazaki T."/>
            <person name="Yoshikawa H."/>
            <person name="Murakami K."/>
            <person name="Kasahara K."/>
            <person name="Inaoka T."/>
            <person name="Hiraga Y."/>
            <person name="Ochi K."/>
        </authorList>
    </citation>
    <scope>NUCLEOTIDE SEQUENCE [LARGE SCALE GENOMIC DNA]</scope>
    <source>
        <strain evidence="2 3">T-3040</strain>
    </source>
</reference>
<evidence type="ECO:0000313" key="3">
    <source>
        <dbReference type="Proteomes" id="UP000245202"/>
    </source>
</evidence>
<feature type="transmembrane region" description="Helical" evidence="1">
    <location>
        <begin position="88"/>
        <end position="115"/>
    </location>
</feature>
<feature type="transmembrane region" description="Helical" evidence="1">
    <location>
        <begin position="12"/>
        <end position="34"/>
    </location>
</feature>
<dbReference type="InterPro" id="IPR009845">
    <property type="entry name" value="DUF1405"/>
</dbReference>
<dbReference type="AlphaFoldDB" id="A0A2R5EZ69"/>
<dbReference type="PANTHER" id="PTHR40042">
    <property type="entry name" value="HYPOTHETICAL MEMBRANE SPANNING PROTEIN"/>
    <property type="match status" value="1"/>
</dbReference>
<keyword evidence="1" id="KW-0472">Membrane</keyword>
<dbReference type="Proteomes" id="UP000245202">
    <property type="component" value="Unassembled WGS sequence"/>
</dbReference>
<sequence>MGISFFWSKGFLLNRSFLWLLFICNLLGTIYGYIWYDSQLQWTAVNKPLWTLPFVPDSPTASLFFTMSLLYLLFPITKPTRIANMARVIVEALAVVTSVKYGIWAVSMIIAGAAQGDVLNWTHYMLIVSHLAMAVEALLYVRFMKTGTAAFAVALGWLLINDTVDYTLNVNPWLPDELEDDRAAVELFTYGLSLASFAAAWLAGRFRKS</sequence>
<evidence type="ECO:0000256" key="1">
    <source>
        <dbReference type="SAM" id="Phobius"/>
    </source>
</evidence>
<feature type="transmembrane region" description="Helical" evidence="1">
    <location>
        <begin position="121"/>
        <end position="141"/>
    </location>
</feature>
<keyword evidence="1" id="KW-0812">Transmembrane</keyword>
<protein>
    <recommendedName>
        <fullName evidence="4">DUF1405 domain-containing protein</fullName>
    </recommendedName>
</protein>
<accession>A0A2R5EZ69</accession>